<dbReference type="Pfam" id="PF23598">
    <property type="entry name" value="LRR_14"/>
    <property type="match status" value="2"/>
</dbReference>
<keyword evidence="6" id="KW-0175">Coiled coil</keyword>
<keyword evidence="3" id="KW-0677">Repeat</keyword>
<dbReference type="Gene3D" id="3.40.50.300">
    <property type="entry name" value="P-loop containing nucleotide triphosphate hydrolases"/>
    <property type="match status" value="1"/>
</dbReference>
<protein>
    <submittedName>
        <fullName evidence="10">Uncharacterized protein</fullName>
    </submittedName>
</protein>
<dbReference type="GO" id="GO:0000166">
    <property type="term" value="F:nucleotide binding"/>
    <property type="evidence" value="ECO:0007669"/>
    <property type="project" value="UniProtKB-KW"/>
</dbReference>
<dbReference type="Proteomes" id="UP001497457">
    <property type="component" value="Chromosome 24b"/>
</dbReference>
<dbReference type="GO" id="GO:0051707">
    <property type="term" value="P:response to other organism"/>
    <property type="evidence" value="ECO:0007669"/>
    <property type="project" value="UniProtKB-ARBA"/>
</dbReference>
<evidence type="ECO:0000313" key="11">
    <source>
        <dbReference type="Proteomes" id="UP001497457"/>
    </source>
</evidence>
<evidence type="ECO:0000256" key="4">
    <source>
        <dbReference type="ARBA" id="ARBA00022741"/>
    </source>
</evidence>
<name>A0ABC9B2S6_9POAL</name>
<dbReference type="PANTHER" id="PTHR23155">
    <property type="entry name" value="DISEASE RESISTANCE PROTEIN RP"/>
    <property type="match status" value="1"/>
</dbReference>
<gene>
    <name evidence="10" type="ORF">URODEC1_LOCUS60811</name>
</gene>
<feature type="domain" description="Disease resistance R13L4/SHOC-2-like LRR" evidence="9">
    <location>
        <begin position="549"/>
        <end position="659"/>
    </location>
</feature>
<dbReference type="InterPro" id="IPR055414">
    <property type="entry name" value="LRR_R13L4/SHOC2-like"/>
</dbReference>
<evidence type="ECO:0000256" key="2">
    <source>
        <dbReference type="ARBA" id="ARBA00022614"/>
    </source>
</evidence>
<reference evidence="10" key="1">
    <citation type="submission" date="2024-10" db="EMBL/GenBank/DDBJ databases">
        <authorList>
            <person name="Ryan C."/>
        </authorList>
    </citation>
    <scope>NUCLEOTIDE SEQUENCE [LARGE SCALE GENOMIC DNA]</scope>
</reference>
<dbReference type="Gene3D" id="3.80.10.10">
    <property type="entry name" value="Ribonuclease Inhibitor"/>
    <property type="match status" value="1"/>
</dbReference>
<keyword evidence="4" id="KW-0547">Nucleotide-binding</keyword>
<dbReference type="EMBL" id="OZ075134">
    <property type="protein sequence ID" value="CAL4991787.1"/>
    <property type="molecule type" value="Genomic_DNA"/>
</dbReference>
<dbReference type="InterPro" id="IPR027417">
    <property type="entry name" value="P-loop_NTPase"/>
</dbReference>
<accession>A0ABC9B2S6</accession>
<feature type="domain" description="Disease resistance N-terminal" evidence="8">
    <location>
        <begin position="23"/>
        <end position="105"/>
    </location>
</feature>
<dbReference type="InterPro" id="IPR044974">
    <property type="entry name" value="Disease_R_plants"/>
</dbReference>
<organism evidence="10 11">
    <name type="scientific">Urochloa decumbens</name>
    <dbReference type="NCBI Taxonomy" id="240449"/>
    <lineage>
        <taxon>Eukaryota</taxon>
        <taxon>Viridiplantae</taxon>
        <taxon>Streptophyta</taxon>
        <taxon>Embryophyta</taxon>
        <taxon>Tracheophyta</taxon>
        <taxon>Spermatophyta</taxon>
        <taxon>Magnoliopsida</taxon>
        <taxon>Liliopsida</taxon>
        <taxon>Poales</taxon>
        <taxon>Poaceae</taxon>
        <taxon>PACMAD clade</taxon>
        <taxon>Panicoideae</taxon>
        <taxon>Panicodae</taxon>
        <taxon>Paniceae</taxon>
        <taxon>Melinidinae</taxon>
        <taxon>Urochloa</taxon>
    </lineage>
</organism>
<feature type="domain" description="NB-ARC" evidence="7">
    <location>
        <begin position="168"/>
        <end position="327"/>
    </location>
</feature>
<dbReference type="Pfam" id="PF00931">
    <property type="entry name" value="NB-ARC"/>
    <property type="match status" value="1"/>
</dbReference>
<keyword evidence="2" id="KW-0433">Leucine-rich repeat</keyword>
<dbReference type="PANTHER" id="PTHR23155:SF1167">
    <property type="entry name" value="OS08G0412100 PROTEIN"/>
    <property type="match status" value="1"/>
</dbReference>
<dbReference type="InterPro" id="IPR002182">
    <property type="entry name" value="NB-ARC"/>
</dbReference>
<dbReference type="GO" id="GO:0006952">
    <property type="term" value="P:defense response"/>
    <property type="evidence" value="ECO:0007669"/>
    <property type="project" value="UniProtKB-KW"/>
</dbReference>
<evidence type="ECO:0000259" key="8">
    <source>
        <dbReference type="Pfam" id="PF18052"/>
    </source>
</evidence>
<feature type="domain" description="Disease resistance R13L4/SHOC-2-like LRR" evidence="9">
    <location>
        <begin position="677"/>
        <end position="828"/>
    </location>
</feature>
<evidence type="ECO:0000256" key="1">
    <source>
        <dbReference type="ARBA" id="ARBA00008894"/>
    </source>
</evidence>
<dbReference type="AlphaFoldDB" id="A0ABC9B2S6"/>
<dbReference type="InterPro" id="IPR041118">
    <property type="entry name" value="Rx_N"/>
</dbReference>
<dbReference type="SUPFAM" id="SSF52058">
    <property type="entry name" value="L domain-like"/>
    <property type="match status" value="1"/>
</dbReference>
<dbReference type="Pfam" id="PF18052">
    <property type="entry name" value="Rx_N"/>
    <property type="match status" value="1"/>
</dbReference>
<dbReference type="InterPro" id="IPR032675">
    <property type="entry name" value="LRR_dom_sf"/>
</dbReference>
<dbReference type="SUPFAM" id="SSF52540">
    <property type="entry name" value="P-loop containing nucleoside triphosphate hydrolases"/>
    <property type="match status" value="1"/>
</dbReference>
<evidence type="ECO:0000256" key="5">
    <source>
        <dbReference type="ARBA" id="ARBA00022821"/>
    </source>
</evidence>
<sequence>MELCEESARETEWFAAVTAATGALGPVLVKLTALLGAEYKLQEGTRRDIVSIKSELKPVHDLLGKLWGREDLDVACTDWMAEARELSYDMEDDIDGFTLGLERDDGGFIQWEATDSPFKEFMERVKDVSKRCGKMQKVGDTICSSSKLTTDPRALFLHKDASELVGMERKKEKLIEQLQEHEMVCIVGSAGMGKTTLADLVYQTIGDEFQCRAFVSVHPSPNMTEILGTILSQVAAGAMSAGSGTKPAAQQNIVNDKSISLSEKSGTESAAEQNDFIKGISTFLSDKREDWEEWEDIRKALPKNNLRCKLIMTTRVWSIAKKCHTEQGAHMYEQRFGGADAARLSATRLSKSVEGTNAKGLSTKIADMSGMPPYYFCPLAAICLSSAWAESHVQQGDDGEWNTWASHVLDDGFLSTPSLKPLVQSLCLGFNDLPVQLRTCLLYCTVYPQLNGIAKGLLYKECLVRKWIAEGFVSEVKVAEAYFDKLVSMNLLHLGMHKLHPIMRAFLVCKAKEDNFIAYDGAGNSSHAKKIRCLSLTTDRYPDEDVLSHTRSLVVSGQQCRLDGVPLKAFKKLRVLEIKSSRLQNIHLVDICGLIWLKYLDLMGCGHITELPREIGRLQNLETLHVEGTCIGKLPTEIGKLQHLRTLDISGAKGGPNHFGERCEVLPVRMLRVAGRHMKIPQWVKLDLRNVCSLDIRLCKLMHEDLEFLKTQMPNLQALELRFEVLPRELVAITGGGFSKLETFYVDCRLPRVITFEEGAMPKLKHLEFKFYSGPATSQDYSMGIMHLPNLKRVVFRCSEYYTMDGPGISATIEVVRIEAAQHPNKITLYVNDMEPEVFGSGAEWISQADKVLISKESEERKHIREQREQLYHAAERRARRDKSKGVELRTCGTAAHARLEEMEESD</sequence>
<evidence type="ECO:0000256" key="6">
    <source>
        <dbReference type="ARBA" id="ARBA00023054"/>
    </source>
</evidence>
<dbReference type="Gene3D" id="1.20.5.4130">
    <property type="match status" value="1"/>
</dbReference>
<proteinExistence type="inferred from homology"/>
<comment type="similarity">
    <text evidence="1">Belongs to the disease resistance NB-LRR family.</text>
</comment>
<evidence type="ECO:0000259" key="9">
    <source>
        <dbReference type="Pfam" id="PF23598"/>
    </source>
</evidence>
<evidence type="ECO:0000256" key="3">
    <source>
        <dbReference type="ARBA" id="ARBA00022737"/>
    </source>
</evidence>
<evidence type="ECO:0000313" key="10">
    <source>
        <dbReference type="EMBL" id="CAL4991787.1"/>
    </source>
</evidence>
<evidence type="ECO:0000259" key="7">
    <source>
        <dbReference type="Pfam" id="PF00931"/>
    </source>
</evidence>
<keyword evidence="11" id="KW-1185">Reference proteome</keyword>
<keyword evidence="5" id="KW-0611">Plant defense</keyword>